<dbReference type="Proteomes" id="UP000595564">
    <property type="component" value="Chromosome"/>
</dbReference>
<keyword evidence="1" id="KW-0812">Transmembrane</keyword>
<dbReference type="RefSeq" id="WP_201327177.1">
    <property type="nucleotide sequence ID" value="NZ_AP017470.1"/>
</dbReference>
<dbReference type="KEGG" id="thyd:TTHT_1363"/>
<protein>
    <submittedName>
        <fullName evidence="2">Uncharacterized protein</fullName>
    </submittedName>
</protein>
<organism evidence="2 3">
    <name type="scientific">Thermotomaculum hydrothermale</name>
    <dbReference type="NCBI Taxonomy" id="981385"/>
    <lineage>
        <taxon>Bacteria</taxon>
        <taxon>Pseudomonadati</taxon>
        <taxon>Acidobacteriota</taxon>
        <taxon>Holophagae</taxon>
        <taxon>Thermotomaculales</taxon>
        <taxon>Thermotomaculaceae</taxon>
        <taxon>Thermotomaculum</taxon>
    </lineage>
</organism>
<sequence>MVKRIIDFLKEYWLMLVLIFLIAGGGIYYIFIHPILRIKHAPKFVKAYVVVKTKSLDYATNDFMIIKEDENPELQACIVAKKWGEDKLTYFCPSKKLKIDGKFIPEDRIEQWDNFKWKEVRVFWFKIQPVTLARYENEPFDYSHIKYVYQLQTTWPLQWTHKLDVRDFASIYPKQNYGTMRFKIRAEIKEGIANVIEKVYSKGEEDVDESNIISDEVFKVSLVPSKDYFGYLTSLFNLAYVTGGIDYKKFTDKNPVVLRIAVDSPGYFTYAARLAGFKDVEIGSIPSLLKHFKVLYKGVHLDKKKGIYLDEKGNPVKTKNLKRGYIIWDGELIGVYASEGSLQGGKYGVLSDEDRVLYSNGLPLYYEKMGDHFYNNIQIGYLE</sequence>
<evidence type="ECO:0000313" key="2">
    <source>
        <dbReference type="EMBL" id="BBB32876.1"/>
    </source>
</evidence>
<gene>
    <name evidence="2" type="ORF">TTHT_1363</name>
</gene>
<name>A0A7R6PR92_9BACT</name>
<evidence type="ECO:0000256" key="1">
    <source>
        <dbReference type="SAM" id="Phobius"/>
    </source>
</evidence>
<reference evidence="2 3" key="1">
    <citation type="journal article" date="2012" name="Extremophiles">
        <title>Thermotomaculum hydrothermale gen. nov., sp. nov., a novel heterotrophic thermophile within the phylum Acidobacteria from a deep-sea hydrothermal vent chimney in the Southern Okinawa Trough.</title>
        <authorList>
            <person name="Izumi H."/>
            <person name="Nunoura T."/>
            <person name="Miyazaki M."/>
            <person name="Mino S."/>
            <person name="Toki T."/>
            <person name="Takai K."/>
            <person name="Sako Y."/>
            <person name="Sawabe T."/>
            <person name="Nakagawa S."/>
        </authorList>
    </citation>
    <scope>NUCLEOTIDE SEQUENCE [LARGE SCALE GENOMIC DNA]</scope>
    <source>
        <strain evidence="2 3">AC55</strain>
    </source>
</reference>
<evidence type="ECO:0000313" key="3">
    <source>
        <dbReference type="Proteomes" id="UP000595564"/>
    </source>
</evidence>
<dbReference type="EMBL" id="AP017470">
    <property type="protein sequence ID" value="BBB32876.1"/>
    <property type="molecule type" value="Genomic_DNA"/>
</dbReference>
<keyword evidence="1" id="KW-0472">Membrane</keyword>
<proteinExistence type="predicted"/>
<dbReference type="AlphaFoldDB" id="A0A7R6PR92"/>
<keyword evidence="1" id="KW-1133">Transmembrane helix</keyword>
<feature type="transmembrane region" description="Helical" evidence="1">
    <location>
        <begin position="12"/>
        <end position="31"/>
    </location>
</feature>
<keyword evidence="3" id="KW-1185">Reference proteome</keyword>
<accession>A0A7R6PR92</accession>